<comment type="caution">
    <text evidence="2">The sequence shown here is derived from an EMBL/GenBank/DDBJ whole genome shotgun (WGS) entry which is preliminary data.</text>
</comment>
<evidence type="ECO:0000313" key="3">
    <source>
        <dbReference type="Proteomes" id="UP000756530"/>
    </source>
</evidence>
<sequence length="542" mass="56560">MVIDWRCLVAVGLLAPTGGFAESRDATKPFDLAEVVPVESLPETAPVVSEPAAESVRPNAPTLDGAERAATDAQARPAPQVEPLGGRDPSPEKSFADRSQLPDTPDVAETEAEAPDETASGSPTEDIAETPTAAEDNTLVEEPPAPVAAPNDANGDVDDTNDTEMAEDPSNEQTEPTDAPEPGEIEEAAGVVDDTDTEPAPAAETIVAAPEPEPDPFAEATAQCLEIAGPADAGVPAAALDAETQRDTLRRAAPFCRDAVNAPEPNAEVLFHAAAIAQAMRNKDETLDYLTRAADLGLGAAETRLGDYHLFGVGGRPDVAQAVSHYQKAAELGDPAGTTTLALLHQVGQGVPRDPTRMVELMTEAADAGYHFAQYRLAQVYLRGDGVPGGDTMGQGAPDPIKAVRYYTLAAEAGNLAAALELSELYADPASGVPENPAEQVRLTRMVSRTGHAPAIARMGVFYELGYGVDYLPEVAAGLYARALETGEVSFQMMRAGAPAQWDRDTALAFQRVLQDRGLYNGPLDAIVGAGTAAAAARLATE</sequence>
<feature type="compositionally biased region" description="Acidic residues" evidence="1">
    <location>
        <begin position="106"/>
        <end position="116"/>
    </location>
</feature>
<dbReference type="SMART" id="SM00671">
    <property type="entry name" value="SEL1"/>
    <property type="match status" value="4"/>
</dbReference>
<dbReference type="Proteomes" id="UP000756530">
    <property type="component" value="Unassembled WGS sequence"/>
</dbReference>
<feature type="region of interest" description="Disordered" evidence="1">
    <location>
        <begin position="142"/>
        <end position="183"/>
    </location>
</feature>
<proteinExistence type="predicted"/>
<feature type="compositionally biased region" description="Acidic residues" evidence="1">
    <location>
        <begin position="155"/>
        <end position="170"/>
    </location>
</feature>
<dbReference type="InterPro" id="IPR050767">
    <property type="entry name" value="Sel1_AlgK"/>
</dbReference>
<name>A0ABS6T1T7_9RHOB</name>
<feature type="region of interest" description="Disordered" evidence="1">
    <location>
        <begin position="42"/>
        <end position="128"/>
    </location>
</feature>
<dbReference type="Pfam" id="PF08238">
    <property type="entry name" value="Sel1"/>
    <property type="match status" value="5"/>
</dbReference>
<dbReference type="PANTHER" id="PTHR11102:SF160">
    <property type="entry name" value="ERAD-ASSOCIATED E3 UBIQUITIN-PROTEIN LIGASE COMPONENT HRD3"/>
    <property type="match status" value="1"/>
</dbReference>
<organism evidence="2 3">
    <name type="scientific">Maritimibacter dapengensis</name>
    <dbReference type="NCBI Taxonomy" id="2836868"/>
    <lineage>
        <taxon>Bacteria</taxon>
        <taxon>Pseudomonadati</taxon>
        <taxon>Pseudomonadota</taxon>
        <taxon>Alphaproteobacteria</taxon>
        <taxon>Rhodobacterales</taxon>
        <taxon>Roseobacteraceae</taxon>
        <taxon>Maritimibacter</taxon>
    </lineage>
</organism>
<evidence type="ECO:0000256" key="1">
    <source>
        <dbReference type="SAM" id="MobiDB-lite"/>
    </source>
</evidence>
<dbReference type="RefSeq" id="WP_218392111.1">
    <property type="nucleotide sequence ID" value="NZ_JAHUZE010000002.1"/>
</dbReference>
<reference evidence="2 3" key="1">
    <citation type="submission" date="2021-05" db="EMBL/GenBank/DDBJ databases">
        <title>Culturable bacteria isolated from Daya Bay.</title>
        <authorList>
            <person name="Zheng W."/>
            <person name="Yu S."/>
            <person name="Huang Y."/>
        </authorList>
    </citation>
    <scope>NUCLEOTIDE SEQUENCE [LARGE SCALE GENOMIC DNA]</scope>
    <source>
        <strain evidence="2 3">DP4N28-5</strain>
    </source>
</reference>
<dbReference type="PANTHER" id="PTHR11102">
    <property type="entry name" value="SEL-1-LIKE PROTEIN"/>
    <property type="match status" value="1"/>
</dbReference>
<keyword evidence="3" id="KW-1185">Reference proteome</keyword>
<gene>
    <name evidence="2" type="ORF">KJP28_08400</name>
</gene>
<dbReference type="EMBL" id="JAHUZE010000002">
    <property type="protein sequence ID" value="MBV7378945.1"/>
    <property type="molecule type" value="Genomic_DNA"/>
</dbReference>
<accession>A0ABS6T1T7</accession>
<protein>
    <submittedName>
        <fullName evidence="2">SEL1-like repeat protein</fullName>
    </submittedName>
</protein>
<evidence type="ECO:0000313" key="2">
    <source>
        <dbReference type="EMBL" id="MBV7378945.1"/>
    </source>
</evidence>
<dbReference type="InterPro" id="IPR006597">
    <property type="entry name" value="Sel1-like"/>
</dbReference>